<evidence type="ECO:0000256" key="2">
    <source>
        <dbReference type="SAM" id="Phobius"/>
    </source>
</evidence>
<evidence type="ECO:0000313" key="4">
    <source>
        <dbReference type="Proteomes" id="UP000198546"/>
    </source>
</evidence>
<feature type="transmembrane region" description="Helical" evidence="2">
    <location>
        <begin position="64"/>
        <end position="88"/>
    </location>
</feature>
<keyword evidence="2" id="KW-0472">Membrane</keyword>
<accession>A0A1G7BNH3</accession>
<dbReference type="RefSeq" id="WP_157677158.1">
    <property type="nucleotide sequence ID" value="NZ_LT629688.1"/>
</dbReference>
<reference evidence="3 4" key="1">
    <citation type="submission" date="2016-10" db="EMBL/GenBank/DDBJ databases">
        <authorList>
            <person name="de Groot N.N."/>
        </authorList>
    </citation>
    <scope>NUCLEOTIDE SEQUENCE [LARGE SCALE GENOMIC DNA]</scope>
    <source>
        <strain evidence="3 4">MON 2.2</strain>
    </source>
</reference>
<feature type="compositionally biased region" description="Pro residues" evidence="1">
    <location>
        <begin position="50"/>
        <end position="59"/>
    </location>
</feature>
<keyword evidence="2" id="KW-0812">Transmembrane</keyword>
<evidence type="ECO:0000256" key="1">
    <source>
        <dbReference type="SAM" id="MobiDB-lite"/>
    </source>
</evidence>
<sequence length="365" mass="37300">MSAQGPGPAPPPQGQPSHEVPGVANGWSAPRAESSPGSTRPGDPSVWAPPGTPPPPPPPPDRRALVVTVVLAVLVTLAGLGALGWWLATADRDAGTTTPPTVGDGWTPPPALELLTALDAAALDCVVEVDEPEQHVCFALEPEDWAEVHWQVGDGAVAGVSATVDHSAGDGSVAARVLAAVALGLDLPDADLTALSGALEEASGAEEGGDPVRVGTAWGAFELRPAGAGWVDVLGKSHDTPTRTHAGKDLGVDLDEATGVAEELGYRCGPLEEDAAGRYGYVACESGRDQVHLTTADDRLVALQVSDPTAHADVVSALLAPVPSAERAVLEQLHQSTGDQPSVRARAGWVALHDGGWLWLGAGSW</sequence>
<dbReference type="AlphaFoldDB" id="A0A1G7BNH3"/>
<name>A0A1G7BNH3_9ACTN</name>
<keyword evidence="4" id="KW-1185">Reference proteome</keyword>
<protein>
    <submittedName>
        <fullName evidence="3">Uncharacterized protein</fullName>
    </submittedName>
</protein>
<evidence type="ECO:0000313" key="3">
    <source>
        <dbReference type="EMBL" id="SDE28678.1"/>
    </source>
</evidence>
<proteinExistence type="predicted"/>
<dbReference type="Proteomes" id="UP000198546">
    <property type="component" value="Chromosome i"/>
</dbReference>
<keyword evidence="2" id="KW-1133">Transmembrane helix</keyword>
<feature type="region of interest" description="Disordered" evidence="1">
    <location>
        <begin position="1"/>
        <end position="60"/>
    </location>
</feature>
<organism evidence="3 4">
    <name type="scientific">Auraticoccus monumenti</name>
    <dbReference type="NCBI Taxonomy" id="675864"/>
    <lineage>
        <taxon>Bacteria</taxon>
        <taxon>Bacillati</taxon>
        <taxon>Actinomycetota</taxon>
        <taxon>Actinomycetes</taxon>
        <taxon>Propionibacteriales</taxon>
        <taxon>Propionibacteriaceae</taxon>
        <taxon>Auraticoccus</taxon>
    </lineage>
</organism>
<gene>
    <name evidence="3" type="ORF">SAMN04489747_3018</name>
</gene>
<dbReference type="EMBL" id="LT629688">
    <property type="protein sequence ID" value="SDE28678.1"/>
    <property type="molecule type" value="Genomic_DNA"/>
</dbReference>